<dbReference type="Pfam" id="PF13419">
    <property type="entry name" value="HAD_2"/>
    <property type="match status" value="1"/>
</dbReference>
<dbReference type="GO" id="GO:0050308">
    <property type="term" value="F:sugar-phosphatase activity"/>
    <property type="evidence" value="ECO:0007669"/>
    <property type="project" value="TreeGrafter"/>
</dbReference>
<evidence type="ECO:0000313" key="1">
    <source>
        <dbReference type="EMBL" id="SNV31260.1"/>
    </source>
</evidence>
<keyword evidence="1" id="KW-0378">Hydrolase</keyword>
<dbReference type="InterPro" id="IPR006439">
    <property type="entry name" value="HAD-SF_hydro_IA"/>
</dbReference>
<dbReference type="SFLD" id="SFLDS00003">
    <property type="entry name" value="Haloacid_Dehalogenase"/>
    <property type="match status" value="1"/>
</dbReference>
<dbReference type="Proteomes" id="UP000215332">
    <property type="component" value="Chromosome 1"/>
</dbReference>
<dbReference type="NCBIfam" id="TIGR01509">
    <property type="entry name" value="HAD-SF-IA-v3"/>
    <property type="match status" value="1"/>
</dbReference>
<dbReference type="InterPro" id="IPR023214">
    <property type="entry name" value="HAD_sf"/>
</dbReference>
<name>A0A239WAZ1_9ACTN</name>
<proteinExistence type="predicted"/>
<dbReference type="PANTHER" id="PTHR43481:SF4">
    <property type="entry name" value="GLYCEROL-1-PHOSPHATE PHOSPHOHYDROLASE 1-RELATED"/>
    <property type="match status" value="1"/>
</dbReference>
<gene>
    <name evidence="1" type="primary">yfbT_1</name>
    <name evidence="1" type="ORF">SAMEA4412665_00576</name>
</gene>
<dbReference type="SFLD" id="SFLDG01129">
    <property type="entry name" value="C1.5:_HAD__Beta-PGM__Phosphata"/>
    <property type="match status" value="1"/>
</dbReference>
<dbReference type="InterPro" id="IPR051806">
    <property type="entry name" value="HAD-like_SPP"/>
</dbReference>
<dbReference type="Gene3D" id="1.10.150.240">
    <property type="entry name" value="Putative phosphatase, domain 2"/>
    <property type="match status" value="1"/>
</dbReference>
<accession>A0A239WAZ1</accession>
<evidence type="ECO:0000313" key="2">
    <source>
        <dbReference type="Proteomes" id="UP000215332"/>
    </source>
</evidence>
<dbReference type="EC" id="3.1.3.-" evidence="1"/>
<protein>
    <submittedName>
        <fullName evidence="1">Phosphatase YfbT</fullName>
        <ecNumber evidence="1">3.1.3.-</ecNumber>
    </submittedName>
</protein>
<dbReference type="KEGG" id="cgrn:4412665_00576"/>
<dbReference type="EMBL" id="LT906441">
    <property type="protein sequence ID" value="SNV31260.1"/>
    <property type="molecule type" value="Genomic_DNA"/>
</dbReference>
<dbReference type="PROSITE" id="PS01228">
    <property type="entry name" value="COF_1"/>
    <property type="match status" value="1"/>
</dbReference>
<reference evidence="1 2" key="1">
    <citation type="submission" date="2017-06" db="EMBL/GenBank/DDBJ databases">
        <authorList>
            <consortium name="Pathogen Informatics"/>
        </authorList>
    </citation>
    <scope>NUCLEOTIDE SEQUENCE [LARGE SCALE GENOMIC DNA]</scope>
    <source>
        <strain evidence="1 2">NCTC11865</strain>
    </source>
</reference>
<dbReference type="PANTHER" id="PTHR43481">
    <property type="entry name" value="FRUCTOSE-1-PHOSPHATE PHOSPHATASE"/>
    <property type="match status" value="1"/>
</dbReference>
<dbReference type="eggNOG" id="COG0637">
    <property type="taxonomic scope" value="Bacteria"/>
</dbReference>
<dbReference type="InterPro" id="IPR036412">
    <property type="entry name" value="HAD-like_sf"/>
</dbReference>
<dbReference type="Gene3D" id="3.40.50.1000">
    <property type="entry name" value="HAD superfamily/HAD-like"/>
    <property type="match status" value="1"/>
</dbReference>
<dbReference type="AlphaFoldDB" id="A0A239WAZ1"/>
<dbReference type="InterPro" id="IPR023198">
    <property type="entry name" value="PGP-like_dom2"/>
</dbReference>
<dbReference type="RefSeq" id="WP_065861005.1">
    <property type="nucleotide sequence ID" value="NZ_LT906441.1"/>
</dbReference>
<sequence>MSAADLAQWVSRRFQAVLFDFDGTLVNSTSAVERSWRQWVHEFGVEAAALRHGVPVIETVNAVIGPDRRPEALARIRELELGATDGIVLAPGGWDALAGLDDHTCAIVTSCDRDLFEKRCGLFEGLTVPSVTITRTDVEHGKPDPEPWLAAAERLHVDPRECLVVEDSEAGLVSGKAAGCATLGLLTTLPIERIHADVVVPDLSQVQFVRDETGVMVRPR</sequence>
<dbReference type="SUPFAM" id="SSF56784">
    <property type="entry name" value="HAD-like"/>
    <property type="match status" value="1"/>
</dbReference>
<dbReference type="InterPro" id="IPR041492">
    <property type="entry name" value="HAD_2"/>
</dbReference>
<organism evidence="1 2">
    <name type="scientific">Cutibacterium granulosum</name>
    <dbReference type="NCBI Taxonomy" id="33011"/>
    <lineage>
        <taxon>Bacteria</taxon>
        <taxon>Bacillati</taxon>
        <taxon>Actinomycetota</taxon>
        <taxon>Actinomycetes</taxon>
        <taxon>Propionibacteriales</taxon>
        <taxon>Propionibacteriaceae</taxon>
        <taxon>Cutibacterium</taxon>
    </lineage>
</organism>